<evidence type="ECO:0000256" key="16">
    <source>
        <dbReference type="RuleBase" id="RU003404"/>
    </source>
</evidence>
<dbReference type="RefSeq" id="YP_337790.1">
    <property type="nucleotide sequence ID" value="NC_007438.1"/>
</dbReference>
<keyword evidence="9" id="KW-0249">Electron transport</keyword>
<feature type="transmembrane region" description="Helical" evidence="16">
    <location>
        <begin position="121"/>
        <end position="138"/>
    </location>
</feature>
<dbReference type="GO" id="GO:0008137">
    <property type="term" value="F:NADH dehydrogenase (ubiquinone) activity"/>
    <property type="evidence" value="ECO:0007669"/>
    <property type="project" value="UniProtKB-EC"/>
</dbReference>
<dbReference type="NCBIfam" id="TIGR01974">
    <property type="entry name" value="NDH_I_L"/>
    <property type="match status" value="1"/>
</dbReference>
<comment type="function">
    <text evidence="16">Core subunit of the mitochondrial membrane respiratory chain NADH dehydrogenase (Complex I) which catalyzes electron transfer from NADH through the respiratory chain, using ubiquinone as an electron acceptor. Essential for the catalytic activity and assembly of complex I.</text>
</comment>
<evidence type="ECO:0000259" key="19">
    <source>
        <dbReference type="Pfam" id="PF06455"/>
    </source>
</evidence>
<evidence type="ECO:0000259" key="17">
    <source>
        <dbReference type="Pfam" id="PF00361"/>
    </source>
</evidence>
<keyword evidence="14 16" id="KW-0472">Membrane</keyword>
<feature type="transmembrane region" description="Helical" evidence="16">
    <location>
        <begin position="402"/>
        <end position="425"/>
    </location>
</feature>
<protein>
    <recommendedName>
        <fullName evidence="3 16">NADH-ubiquinone oxidoreductase chain 5</fullName>
        <ecNumber evidence="2 16">7.1.1.2</ecNumber>
    </recommendedName>
</protein>
<keyword evidence="11 16" id="KW-0520">NAD</keyword>
<organism evidence="20">
    <name type="scientific">Saccoglossus kowalevskii</name>
    <name type="common">Acorn worm</name>
    <dbReference type="NCBI Taxonomy" id="10224"/>
    <lineage>
        <taxon>Eukaryota</taxon>
        <taxon>Metazoa</taxon>
        <taxon>Hemichordata</taxon>
        <taxon>Enteropneusta</taxon>
        <taxon>Harrimaniidae</taxon>
        <taxon>Saccoglossus</taxon>
    </lineage>
</organism>
<dbReference type="EMBL" id="AY336131">
    <property type="protein sequence ID" value="AAQ92986.1"/>
    <property type="molecule type" value="Genomic_DNA"/>
</dbReference>
<evidence type="ECO:0000256" key="6">
    <source>
        <dbReference type="ARBA" id="ARBA00022692"/>
    </source>
</evidence>
<comment type="subcellular location">
    <subcellularLocation>
        <location evidence="1">Mitochondrion inner membrane</location>
        <topology evidence="1">Multi-pass membrane protein</topology>
    </subcellularLocation>
</comment>
<evidence type="ECO:0000256" key="1">
    <source>
        <dbReference type="ARBA" id="ARBA00004448"/>
    </source>
</evidence>
<proteinExistence type="inferred from homology"/>
<feature type="transmembrane region" description="Helical" evidence="16">
    <location>
        <begin position="362"/>
        <end position="390"/>
    </location>
</feature>
<reference evidence="21 22" key="2">
    <citation type="submission" date="2005-10" db="EMBL/GenBank/DDBJ databases">
        <authorList>
            <consortium name="NCBI Genome Project"/>
        </authorList>
    </citation>
    <scope>NUCLEOTIDE SEQUENCE [LARGE SCALE GENOMIC DNA]</scope>
</reference>
<evidence type="ECO:0000256" key="5">
    <source>
        <dbReference type="ARBA" id="ARBA00022660"/>
    </source>
</evidence>
<evidence type="ECO:0000256" key="13">
    <source>
        <dbReference type="ARBA" id="ARBA00023128"/>
    </source>
</evidence>
<name>Q3L8T2_SACKO</name>
<keyword evidence="8" id="KW-1278">Translocase</keyword>
<dbReference type="GeneID" id="3703609"/>
<dbReference type="CTD" id="4540"/>
<feature type="transmembrane region" description="Helical" evidence="16">
    <location>
        <begin position="460"/>
        <end position="477"/>
    </location>
</feature>
<feature type="transmembrane region" description="Helical" evidence="16">
    <location>
        <begin position="214"/>
        <end position="236"/>
    </location>
</feature>
<feature type="transmembrane region" description="Helical" evidence="16">
    <location>
        <begin position="144"/>
        <end position="160"/>
    </location>
</feature>
<evidence type="ECO:0000256" key="2">
    <source>
        <dbReference type="ARBA" id="ARBA00012944"/>
    </source>
</evidence>
<dbReference type="PANTHER" id="PTHR42829">
    <property type="entry name" value="NADH-UBIQUINONE OXIDOREDUCTASE CHAIN 5"/>
    <property type="match status" value="1"/>
</dbReference>
<dbReference type="InterPro" id="IPR010934">
    <property type="entry name" value="NADH_DH_su5_C"/>
</dbReference>
<evidence type="ECO:0000256" key="8">
    <source>
        <dbReference type="ARBA" id="ARBA00022967"/>
    </source>
</evidence>
<gene>
    <name evidence="20 22" type="primary">ND5</name>
</gene>
<evidence type="ECO:0000256" key="3">
    <source>
        <dbReference type="ARBA" id="ARBA00021096"/>
    </source>
</evidence>
<keyword evidence="4 16" id="KW-0813">Transport</keyword>
<evidence type="ECO:0000313" key="22">
    <source>
        <dbReference type="RefSeq" id="YP_337790.1"/>
    </source>
</evidence>
<keyword evidence="10 16" id="KW-1133">Transmembrane helix</keyword>
<evidence type="ECO:0000256" key="11">
    <source>
        <dbReference type="ARBA" id="ARBA00023027"/>
    </source>
</evidence>
<feature type="transmembrane region" description="Helical" evidence="16">
    <location>
        <begin position="172"/>
        <end position="194"/>
    </location>
</feature>
<dbReference type="GO" id="GO:0005743">
    <property type="term" value="C:mitochondrial inner membrane"/>
    <property type="evidence" value="ECO:0007669"/>
    <property type="project" value="UniProtKB-SubCell"/>
</dbReference>
<feature type="domain" description="NADH-Ubiquinone oxidoreductase (complex I) chain 5 N-terminal" evidence="18">
    <location>
        <begin position="68"/>
        <end position="117"/>
    </location>
</feature>
<dbReference type="Pfam" id="PF00662">
    <property type="entry name" value="Proton_antipo_N"/>
    <property type="match status" value="1"/>
</dbReference>
<sequence length="611" mass="66277">MLISTPLIFNSCFSAILLFLLISILSPQKSPYTLSHATAIKLACLTSIPPSIIILANHTIINNTQFTWLSLNTFSLSLDFRYDIYSIVFTSIALFITYNIVVFSSYYMAHDSKINTFTQQLTIFLLAMIILVSSNNIFQLLIGWEGVGFLSFLLIGWWSTRSDANTAALQAIIYNRFGDIGILLSAGWLLTLSSSWNFDTLFILLNTSNLDSSLFLWGCLLAATGKSAQFGLHPWLPAAMEGPTPVSALLHSSTMVVAGIFLLIRVSPIISLSPSVIQAALLLGSITAFFAASCAITQHDLKKIIAFSTTSQLGLMMVAIGLNLPTAAFFHICTHGFFKAMLFLCSGSIIHNSLDEQDLRKGGGLAFSLPITSACLTLGSMALAGVPFLAGFYSKDLILETAALSPINFIAISLAIIATTLTATYSSRIILASFSSNTTITSLNPISEEQKSLTSPIKNLAFGATLVGWLLTPLLITEAPSPISLPLKTLTLLIAFIGLFIAILTFKKSTSFETLPASLPSSLRNFFTNLWHYAEVTHRLNSFNPLFLSQKLITRLSDQGWGEQIGAQGIGISNTTLAQKTQFLQSGLIKQYIAISLLTLSLVLLLILSTL</sequence>
<dbReference type="OrthoDB" id="10069788at2759"/>
<feature type="domain" description="NADH dehydrogenase subunit 5 C-terminal" evidence="19">
    <location>
        <begin position="425"/>
        <end position="607"/>
    </location>
</feature>
<dbReference type="PRINTS" id="PR01434">
    <property type="entry name" value="NADHDHGNASE5"/>
</dbReference>
<evidence type="ECO:0000256" key="10">
    <source>
        <dbReference type="ARBA" id="ARBA00022989"/>
    </source>
</evidence>
<dbReference type="KEGG" id="sko:3703609"/>
<dbReference type="InterPro" id="IPR018393">
    <property type="entry name" value="NADHpl_OxRdtase_5_subgr"/>
</dbReference>
<comment type="similarity">
    <text evidence="16">Belongs to the complex I subunit 5 family.</text>
</comment>
<feature type="transmembrane region" description="Helical" evidence="16">
    <location>
        <begin position="328"/>
        <end position="350"/>
    </location>
</feature>
<feature type="domain" description="NADH:quinone oxidoreductase/Mrp antiporter transmembrane" evidence="17">
    <location>
        <begin position="134"/>
        <end position="413"/>
    </location>
</feature>
<feature type="transmembrane region" description="Helical" evidence="16">
    <location>
        <begin position="276"/>
        <end position="297"/>
    </location>
</feature>
<evidence type="ECO:0000313" key="20">
    <source>
        <dbReference type="EMBL" id="AAQ92986.1"/>
    </source>
</evidence>
<dbReference type="InterPro" id="IPR001750">
    <property type="entry name" value="ND/Mrp_TM"/>
</dbReference>
<feature type="transmembrane region" description="Helical" evidence="16">
    <location>
        <begin position="592"/>
        <end position="610"/>
    </location>
</feature>
<dbReference type="Pfam" id="PF06455">
    <property type="entry name" value="NADH5_C"/>
    <property type="match status" value="1"/>
</dbReference>
<keyword evidence="13 16" id="KW-0496">Mitochondrion</keyword>
<evidence type="ECO:0000256" key="14">
    <source>
        <dbReference type="ARBA" id="ARBA00023136"/>
    </source>
</evidence>
<feature type="transmembrane region" description="Helical" evidence="16">
    <location>
        <begin position="248"/>
        <end position="270"/>
    </location>
</feature>
<feature type="transmembrane region" description="Helical" evidence="16">
    <location>
        <begin position="7"/>
        <end position="25"/>
    </location>
</feature>
<evidence type="ECO:0000256" key="4">
    <source>
        <dbReference type="ARBA" id="ARBA00022448"/>
    </source>
</evidence>
<comment type="catalytic activity">
    <reaction evidence="15 16">
        <text>a ubiquinone + NADH + 5 H(+)(in) = a ubiquinol + NAD(+) + 4 H(+)(out)</text>
        <dbReference type="Rhea" id="RHEA:29091"/>
        <dbReference type="Rhea" id="RHEA-COMP:9565"/>
        <dbReference type="Rhea" id="RHEA-COMP:9566"/>
        <dbReference type="ChEBI" id="CHEBI:15378"/>
        <dbReference type="ChEBI" id="CHEBI:16389"/>
        <dbReference type="ChEBI" id="CHEBI:17976"/>
        <dbReference type="ChEBI" id="CHEBI:57540"/>
        <dbReference type="ChEBI" id="CHEBI:57945"/>
        <dbReference type="EC" id="7.1.1.2"/>
    </reaction>
</comment>
<dbReference type="Pfam" id="PF00361">
    <property type="entry name" value="Proton_antipo_M"/>
    <property type="match status" value="1"/>
</dbReference>
<feature type="transmembrane region" description="Helical" evidence="16">
    <location>
        <begin position="489"/>
        <end position="506"/>
    </location>
</feature>
<dbReference type="AlphaFoldDB" id="Q3L8T2"/>
<feature type="transmembrane region" description="Helical" evidence="16">
    <location>
        <begin position="84"/>
        <end position="109"/>
    </location>
</feature>
<keyword evidence="12 16" id="KW-0830">Ubiquinone</keyword>
<dbReference type="InterPro" id="IPR001516">
    <property type="entry name" value="Proton_antipo_N"/>
</dbReference>
<keyword evidence="21" id="KW-1185">Reference proteome</keyword>
<dbReference type="GO" id="GO:0042773">
    <property type="term" value="P:ATP synthesis coupled electron transport"/>
    <property type="evidence" value="ECO:0007669"/>
    <property type="project" value="InterPro"/>
</dbReference>
<evidence type="ECO:0000256" key="7">
    <source>
        <dbReference type="ARBA" id="ARBA00022792"/>
    </source>
</evidence>
<keyword evidence="6 16" id="KW-0812">Transmembrane</keyword>
<evidence type="ECO:0000256" key="15">
    <source>
        <dbReference type="ARBA" id="ARBA00049551"/>
    </source>
</evidence>
<evidence type="ECO:0000256" key="12">
    <source>
        <dbReference type="ARBA" id="ARBA00023075"/>
    </source>
</evidence>
<evidence type="ECO:0000256" key="9">
    <source>
        <dbReference type="ARBA" id="ARBA00022982"/>
    </source>
</evidence>
<dbReference type="GO" id="GO:0003954">
    <property type="term" value="F:NADH dehydrogenase activity"/>
    <property type="evidence" value="ECO:0007669"/>
    <property type="project" value="TreeGrafter"/>
</dbReference>
<dbReference type="PANTHER" id="PTHR42829:SF2">
    <property type="entry name" value="NADH-UBIQUINONE OXIDOREDUCTASE CHAIN 5"/>
    <property type="match status" value="1"/>
</dbReference>
<dbReference type="InterPro" id="IPR003945">
    <property type="entry name" value="NU5C-like"/>
</dbReference>
<evidence type="ECO:0000259" key="18">
    <source>
        <dbReference type="Pfam" id="PF00662"/>
    </source>
</evidence>
<accession>Q3L8T2</accession>
<geneLocation type="mitochondrion" evidence="20 22"/>
<dbReference type="EC" id="7.1.1.2" evidence="2 16"/>
<feature type="transmembrane region" description="Helical" evidence="16">
    <location>
        <begin position="304"/>
        <end position="322"/>
    </location>
</feature>
<evidence type="ECO:0000313" key="21">
    <source>
        <dbReference type="Proteomes" id="UP000694865"/>
    </source>
</evidence>
<keyword evidence="5" id="KW-0679">Respiratory chain</keyword>
<dbReference type="Proteomes" id="UP000694865">
    <property type="component" value="Mitochondrion MT"/>
</dbReference>
<reference evidence="21 22" key="3">
    <citation type="submission" date="2025-05" db="UniProtKB">
        <authorList>
            <consortium name="RefSeq"/>
        </authorList>
    </citation>
    <scope>NUCLEOTIDE SEQUENCE [LARGE SCALE GENOMIC DNA]</scope>
</reference>
<keyword evidence="7" id="KW-0999">Mitochondrion inner membrane</keyword>
<dbReference type="GO" id="GO:0015990">
    <property type="term" value="P:electron transport coupled proton transport"/>
    <property type="evidence" value="ECO:0007669"/>
    <property type="project" value="TreeGrafter"/>
</dbReference>
<reference evidence="20 21" key="1">
    <citation type="submission" date="2003-07" db="EMBL/GenBank/DDBJ databases">
        <title>Saccoglossus kowalevskii mtDNA genome: codon capture in Hemichordates revisited.</title>
        <authorList>
            <person name="Smith M.J."/>
            <person name="Beckenbach K.A."/>
            <person name="Scouras A."/>
        </authorList>
    </citation>
    <scope>NUCLEOTIDE SEQUENCE</scope>
</reference>